<accession>A0A511B348</accession>
<evidence type="ECO:0000259" key="1">
    <source>
        <dbReference type="Pfam" id="PF13403"/>
    </source>
</evidence>
<dbReference type="Gene3D" id="2.170.16.10">
    <property type="entry name" value="Hedgehog/Intein (Hint) domain"/>
    <property type="match status" value="1"/>
</dbReference>
<dbReference type="OrthoDB" id="7284755at2"/>
<dbReference type="Proteomes" id="UP000321079">
    <property type="component" value="Unassembled WGS sequence"/>
</dbReference>
<name>A0A511B348_9PROT</name>
<keyword evidence="3" id="KW-1185">Reference proteome</keyword>
<dbReference type="AlphaFoldDB" id="A0A511B348"/>
<evidence type="ECO:0000313" key="2">
    <source>
        <dbReference type="EMBL" id="GEK94838.1"/>
    </source>
</evidence>
<dbReference type="EMBL" id="BJVA01000001">
    <property type="protein sequence ID" value="GEK94838.1"/>
    <property type="molecule type" value="Genomic_DNA"/>
</dbReference>
<gene>
    <name evidence="2" type="ORF">GKA01_00350</name>
</gene>
<sequence length="625" mass="65900">MTNRWIGGATGNWFVASNWSDNKIPQDEAWIDILAGTTPDGSATTIQFDQFISQKLQTLTVAAQTTLDVTATSKDSTATVFNVNTLTVAQGGTLDIDTANAVNLSSTTTVNGTLQISGNPSVTINSATINGTGTLILDGSTLGSASAQFTMDSGLTTVLQNGASLYVNGKSAGGQVTFGRDAVDGASSQLVLSDYNDTISTPITGYDAASVITIDAGKSTPLSATFTSNGNGTYTLTVAFDQYGNGITLSNVSFGPNSAPGTPTIVQNADGSWSVVNGATGYNGQICYLAGSMILTPEGERAIETLVAGDQVTVYENGETRSEMVVRVGHAHTAVGKSGYADIDAVPVRIRAGALSDGVPSRDLLVTPEHCLMLEGGFVPARMLVNGMSIVYDHAITDYDYYHIETVRHSVLIANGALSESFLDAGHRPDALMAGNTVSRLRPLSWEQDAAAPLLTDREHVEPLFAAIALRAETLGYARPQIAPSNGMANETRLVLQDGTALYPIRTQGEQFVFMLPEGCQNVRIISSAGRPADEIGPFVDDRRMLGVLVGEVRVWTGEQTHRVTDHLANPYADGWWSIESSHARWTGGNARLDLGSLLKTSGGILSLQILGHGVQADTQARFAA</sequence>
<dbReference type="InterPro" id="IPR011050">
    <property type="entry name" value="Pectin_lyase_fold/virulence"/>
</dbReference>
<comment type="caution">
    <text evidence="2">The sequence shown here is derived from an EMBL/GenBank/DDBJ whole genome shotgun (WGS) entry which is preliminary data.</text>
</comment>
<dbReference type="RefSeq" id="WP_146858043.1">
    <property type="nucleotide sequence ID" value="NZ_BARK01000019.1"/>
</dbReference>
<dbReference type="SUPFAM" id="SSF51126">
    <property type="entry name" value="Pectin lyase-like"/>
    <property type="match status" value="1"/>
</dbReference>
<proteinExistence type="predicted"/>
<dbReference type="Pfam" id="PF13403">
    <property type="entry name" value="Hint_2"/>
    <property type="match status" value="1"/>
</dbReference>
<protein>
    <recommendedName>
        <fullName evidence="1">Hedgehog/Intein (Hint) domain-containing protein</fullName>
    </recommendedName>
</protein>
<reference evidence="2 3" key="1">
    <citation type="submission" date="2019-07" db="EMBL/GenBank/DDBJ databases">
        <title>Whole genome shotgun sequence of Gluconobacter kanchanaburiensis NBRC 103587.</title>
        <authorList>
            <person name="Hosoyama A."/>
            <person name="Uohara A."/>
            <person name="Ohji S."/>
            <person name="Ichikawa N."/>
        </authorList>
    </citation>
    <scope>NUCLEOTIDE SEQUENCE [LARGE SCALE GENOMIC DNA]</scope>
    <source>
        <strain evidence="2 3">NBRC 103587</strain>
    </source>
</reference>
<dbReference type="SUPFAM" id="SSF51294">
    <property type="entry name" value="Hedgehog/intein (Hint) domain"/>
    <property type="match status" value="1"/>
</dbReference>
<evidence type="ECO:0000313" key="3">
    <source>
        <dbReference type="Proteomes" id="UP000321079"/>
    </source>
</evidence>
<organism evidence="2 3">
    <name type="scientific">Gluconobacter kanchanaburiensis NBRC 103587</name>
    <dbReference type="NCBI Taxonomy" id="1307948"/>
    <lineage>
        <taxon>Bacteria</taxon>
        <taxon>Pseudomonadati</taxon>
        <taxon>Pseudomonadota</taxon>
        <taxon>Alphaproteobacteria</taxon>
        <taxon>Acetobacterales</taxon>
        <taxon>Acetobacteraceae</taxon>
        <taxon>Gluconobacter</taxon>
    </lineage>
</organism>
<dbReference type="InterPro" id="IPR036844">
    <property type="entry name" value="Hint_dom_sf"/>
</dbReference>
<feature type="domain" description="Hedgehog/Intein (Hint)" evidence="1">
    <location>
        <begin position="286"/>
        <end position="424"/>
    </location>
</feature>
<dbReference type="InterPro" id="IPR028992">
    <property type="entry name" value="Hedgehog/Intein_dom"/>
</dbReference>